<evidence type="ECO:0008006" key="5">
    <source>
        <dbReference type="Google" id="ProtNLM"/>
    </source>
</evidence>
<protein>
    <recommendedName>
        <fullName evidence="5">EF-hand domain-containing protein</fullName>
    </recommendedName>
</protein>
<reference evidence="3 4" key="1">
    <citation type="submission" date="2019-01" db="EMBL/GenBank/DDBJ databases">
        <title>Genome sequence of Salinicola endophyticus REST5.</title>
        <authorList>
            <person name="Nascimento F.X."/>
        </authorList>
    </citation>
    <scope>NUCLEOTIDE SEQUENCE [LARGE SCALE GENOMIC DNA]</scope>
    <source>
        <strain evidence="3 4">REST5</strain>
    </source>
</reference>
<gene>
    <name evidence="3" type="ORF">EVC62_14325</name>
</gene>
<evidence type="ECO:0000313" key="4">
    <source>
        <dbReference type="Proteomes" id="UP001321526"/>
    </source>
</evidence>
<name>A0ABY8FRS3_9GAMM</name>
<dbReference type="SUPFAM" id="SSF47473">
    <property type="entry name" value="EF-hand"/>
    <property type="match status" value="1"/>
</dbReference>
<organism evidence="3 4">
    <name type="scientific">Salinicola endophyticus</name>
    <dbReference type="NCBI Taxonomy" id="1949083"/>
    <lineage>
        <taxon>Bacteria</taxon>
        <taxon>Pseudomonadati</taxon>
        <taxon>Pseudomonadota</taxon>
        <taxon>Gammaproteobacteria</taxon>
        <taxon>Oceanospirillales</taxon>
        <taxon>Halomonadaceae</taxon>
        <taxon>Salinicola</taxon>
    </lineage>
</organism>
<feature type="chain" id="PRO_5045466125" description="EF-hand domain-containing protein" evidence="2">
    <location>
        <begin position="28"/>
        <end position="149"/>
    </location>
</feature>
<feature type="region of interest" description="Disordered" evidence="1">
    <location>
        <begin position="126"/>
        <end position="149"/>
    </location>
</feature>
<accession>A0ABY8FRS3</accession>
<proteinExistence type="predicted"/>
<evidence type="ECO:0000256" key="2">
    <source>
        <dbReference type="SAM" id="SignalP"/>
    </source>
</evidence>
<evidence type="ECO:0000256" key="1">
    <source>
        <dbReference type="SAM" id="MobiDB-lite"/>
    </source>
</evidence>
<dbReference type="Proteomes" id="UP001321526">
    <property type="component" value="Chromosome"/>
</dbReference>
<feature type="region of interest" description="Disordered" evidence="1">
    <location>
        <begin position="30"/>
        <end position="98"/>
    </location>
</feature>
<feature type="signal peptide" evidence="2">
    <location>
        <begin position="1"/>
        <end position="27"/>
    </location>
</feature>
<sequence>MRSWTRPWALRLGIGLLAAGSALPALAQTADGAADGDDSSLTVKADSGQPQPPANASQVDRESIEKSGGVGRDNAAFTDGGAQTPVDQRPNALSFDQLDVNGDGVIDRDEAVSAEQQALFERLADPEAGGITHQRFREAMGSDTLAPSE</sequence>
<keyword evidence="4" id="KW-1185">Reference proteome</keyword>
<evidence type="ECO:0000313" key="3">
    <source>
        <dbReference type="EMBL" id="WFF42579.1"/>
    </source>
</evidence>
<dbReference type="EMBL" id="CP035631">
    <property type="protein sequence ID" value="WFF42579.1"/>
    <property type="molecule type" value="Genomic_DNA"/>
</dbReference>
<dbReference type="InterPro" id="IPR011992">
    <property type="entry name" value="EF-hand-dom_pair"/>
</dbReference>
<keyword evidence="2" id="KW-0732">Signal</keyword>
<dbReference type="RefSeq" id="WP_282235119.1">
    <property type="nucleotide sequence ID" value="NZ_CP035631.1"/>
</dbReference>